<keyword evidence="1" id="KW-0560">Oxidoreductase</keyword>
<name>A0ABQ3XXX0_9ACTN</name>
<dbReference type="Pfam" id="PF00106">
    <property type="entry name" value="adh_short"/>
    <property type="match status" value="1"/>
</dbReference>
<dbReference type="InterPro" id="IPR002347">
    <property type="entry name" value="SDR_fam"/>
</dbReference>
<evidence type="ECO:0000313" key="4">
    <source>
        <dbReference type="Proteomes" id="UP000609879"/>
    </source>
</evidence>
<dbReference type="SUPFAM" id="SSF51735">
    <property type="entry name" value="NAD(P)-binding Rossmann-fold domains"/>
    <property type="match status" value="1"/>
</dbReference>
<evidence type="ECO:0000256" key="2">
    <source>
        <dbReference type="SAM" id="MobiDB-lite"/>
    </source>
</evidence>
<protein>
    <submittedName>
        <fullName evidence="3">Short-chain dehydrogenase/reductase</fullName>
    </submittedName>
</protein>
<dbReference type="Proteomes" id="UP000609879">
    <property type="component" value="Unassembled WGS sequence"/>
</dbReference>
<feature type="region of interest" description="Disordered" evidence="2">
    <location>
        <begin position="221"/>
        <end position="240"/>
    </location>
</feature>
<gene>
    <name evidence="3" type="ORF">Ade02nite_12210</name>
</gene>
<proteinExistence type="predicted"/>
<dbReference type="InterPro" id="IPR036291">
    <property type="entry name" value="NAD(P)-bd_dom_sf"/>
</dbReference>
<dbReference type="EMBL" id="BOMI01000017">
    <property type="protein sequence ID" value="GID72580.1"/>
    <property type="molecule type" value="Genomic_DNA"/>
</dbReference>
<reference evidence="3 4" key="1">
    <citation type="submission" date="2021-01" db="EMBL/GenBank/DDBJ databases">
        <title>Whole genome shotgun sequence of Actinoplanes deccanensis NBRC 13994.</title>
        <authorList>
            <person name="Komaki H."/>
            <person name="Tamura T."/>
        </authorList>
    </citation>
    <scope>NUCLEOTIDE SEQUENCE [LARGE SCALE GENOMIC DNA]</scope>
    <source>
        <strain evidence="3 4">NBRC 13994</strain>
    </source>
</reference>
<feature type="region of interest" description="Disordered" evidence="2">
    <location>
        <begin position="164"/>
        <end position="189"/>
    </location>
</feature>
<organism evidence="3 4">
    <name type="scientific">Paractinoplanes deccanensis</name>
    <dbReference type="NCBI Taxonomy" id="113561"/>
    <lineage>
        <taxon>Bacteria</taxon>
        <taxon>Bacillati</taxon>
        <taxon>Actinomycetota</taxon>
        <taxon>Actinomycetes</taxon>
        <taxon>Micromonosporales</taxon>
        <taxon>Micromonosporaceae</taxon>
        <taxon>Paractinoplanes</taxon>
    </lineage>
</organism>
<dbReference type="Gene3D" id="3.40.50.720">
    <property type="entry name" value="NAD(P)-binding Rossmann-like Domain"/>
    <property type="match status" value="1"/>
</dbReference>
<evidence type="ECO:0000256" key="1">
    <source>
        <dbReference type="ARBA" id="ARBA00023002"/>
    </source>
</evidence>
<evidence type="ECO:0000313" key="3">
    <source>
        <dbReference type="EMBL" id="GID72580.1"/>
    </source>
</evidence>
<dbReference type="PANTHER" id="PTHR43157">
    <property type="entry name" value="PHOSPHATIDYLINOSITOL-GLYCAN BIOSYNTHESIS CLASS F PROTEIN-RELATED"/>
    <property type="match status" value="1"/>
</dbReference>
<dbReference type="PANTHER" id="PTHR43157:SF31">
    <property type="entry name" value="PHOSPHATIDYLINOSITOL-GLYCAN BIOSYNTHESIS CLASS F PROTEIN"/>
    <property type="match status" value="1"/>
</dbReference>
<comment type="caution">
    <text evidence="3">The sequence shown here is derived from an EMBL/GenBank/DDBJ whole genome shotgun (WGS) entry which is preliminary data.</text>
</comment>
<sequence length="240" mass="25321">MDLRHADLADLDSVRAFAATVTHADVLINNAGVMDPPTRRSAQGHEIQFAVNHLAHFALTGLLLDRLTDRVVTVTSVLHKKGRIDFADLGAGLYNGSKLANALFALELHRRLTAAASPVRSLMAHPGYAATGLQAAMRPSLNRLILTKLGNRLLAVPAAQGARPTLHAATSPTATSGRLIGPGGPGELRGAPTELRPAPAALDPQTATRLWTVSEEITGVRFPLPQPDGDDNPEIAGFPT</sequence>
<keyword evidence="4" id="KW-1185">Reference proteome</keyword>
<accession>A0ABQ3XXX0</accession>